<evidence type="ECO:0000259" key="5">
    <source>
        <dbReference type="Pfam" id="PF01869"/>
    </source>
</evidence>
<dbReference type="GO" id="GO:0051536">
    <property type="term" value="F:iron-sulfur cluster binding"/>
    <property type="evidence" value="ECO:0007669"/>
    <property type="project" value="UniProtKB-KW"/>
</dbReference>
<dbReference type="InterPro" id="IPR051805">
    <property type="entry name" value="Dehydratase_Activator_Redct"/>
</dbReference>
<dbReference type="AlphaFoldDB" id="A0A1F5UVB7"/>
<evidence type="ECO:0000313" key="6">
    <source>
        <dbReference type="EMBL" id="OGF55099.1"/>
    </source>
</evidence>
<evidence type="ECO:0000256" key="1">
    <source>
        <dbReference type="ARBA" id="ARBA00001966"/>
    </source>
</evidence>
<protein>
    <submittedName>
        <fullName evidence="6">CoA activase</fullName>
    </submittedName>
</protein>
<dbReference type="Proteomes" id="UP000179157">
    <property type="component" value="Unassembled WGS sequence"/>
</dbReference>
<keyword evidence="2" id="KW-0479">Metal-binding</keyword>
<sequence length="259" mass="27105">MITAGIDGGARAIKVLILRDGKQLARSSALTGFDQQATVTQALESALQQAGVAREELQHITATGIGRKAISFADSEVTEMSADAKATVSLFPQARTVIDVGAEEGRAIRCEPDGRVKDFAVNEKCAAGAGTFVETMARTLEIKLEEAGALSLKAEKVIPMNAQCAVFAESEVVSLIHSGTAKEEIIRAVHEAMADRISAMARRVGIEREVALVGGVGRDAGFIKALAGKLGMELFVPMEPEFAGALGAALIAAERARAS</sequence>
<comment type="cofactor">
    <cofactor evidence="1">
        <name>[4Fe-4S] cluster</name>
        <dbReference type="ChEBI" id="CHEBI:49883"/>
    </cofactor>
</comment>
<reference evidence="6 7" key="1">
    <citation type="journal article" date="2016" name="Nat. Commun.">
        <title>Thousands of microbial genomes shed light on interconnected biogeochemical processes in an aquifer system.</title>
        <authorList>
            <person name="Anantharaman K."/>
            <person name="Brown C.T."/>
            <person name="Hug L.A."/>
            <person name="Sharon I."/>
            <person name="Castelle C.J."/>
            <person name="Probst A.J."/>
            <person name="Thomas B.C."/>
            <person name="Singh A."/>
            <person name="Wilkins M.J."/>
            <person name="Karaoz U."/>
            <person name="Brodie E.L."/>
            <person name="Williams K.H."/>
            <person name="Hubbard S.S."/>
            <person name="Banfield J.F."/>
        </authorList>
    </citation>
    <scope>NUCLEOTIDE SEQUENCE [LARGE SCALE GENOMIC DNA]</scope>
    <source>
        <strain evidence="7">RBG_16_55_9</strain>
    </source>
</reference>
<dbReference type="NCBIfam" id="TIGR00241">
    <property type="entry name" value="CoA_E_activ"/>
    <property type="match status" value="1"/>
</dbReference>
<dbReference type="GO" id="GO:0046872">
    <property type="term" value="F:metal ion binding"/>
    <property type="evidence" value="ECO:0007669"/>
    <property type="project" value="UniProtKB-KW"/>
</dbReference>
<name>A0A1F5UVB7_FRAXR</name>
<evidence type="ECO:0000256" key="2">
    <source>
        <dbReference type="ARBA" id="ARBA00022723"/>
    </source>
</evidence>
<gene>
    <name evidence="6" type="ORF">A2Z21_04615</name>
</gene>
<dbReference type="InterPro" id="IPR043129">
    <property type="entry name" value="ATPase_NBD"/>
</dbReference>
<dbReference type="PANTHER" id="PTHR32329">
    <property type="entry name" value="BIFUNCTIONAL PROTEIN [INCLUDES 2-HYDROXYACYL-COA DEHYDRATASE (N-TER) AND ITS ACTIVATOR DOMAIN (C_TERM)-RELATED"/>
    <property type="match status" value="1"/>
</dbReference>
<evidence type="ECO:0000256" key="4">
    <source>
        <dbReference type="ARBA" id="ARBA00023014"/>
    </source>
</evidence>
<dbReference type="Gene3D" id="3.30.420.40">
    <property type="match status" value="2"/>
</dbReference>
<proteinExistence type="predicted"/>
<dbReference type="CDD" id="cd24107">
    <property type="entry name" value="ASKHA_NBD_benz_CoA_BzdP"/>
    <property type="match status" value="1"/>
</dbReference>
<feature type="domain" description="ATPase BadF/BadG/BcrA/BcrD type" evidence="5">
    <location>
        <begin position="5"/>
        <end position="252"/>
    </location>
</feature>
<evidence type="ECO:0000256" key="3">
    <source>
        <dbReference type="ARBA" id="ARBA00023004"/>
    </source>
</evidence>
<comment type="caution">
    <text evidence="6">The sequence shown here is derived from an EMBL/GenBank/DDBJ whole genome shotgun (WGS) entry which is preliminary data.</text>
</comment>
<dbReference type="PANTHER" id="PTHR32329:SF2">
    <property type="entry name" value="BIFUNCTIONAL PROTEIN [INCLUDES 2-HYDROXYACYL-COA DEHYDRATASE (N-TER) AND ITS ACTIVATOR DOMAIN (C_TERM)"/>
    <property type="match status" value="1"/>
</dbReference>
<dbReference type="InterPro" id="IPR008275">
    <property type="entry name" value="CoA_E_activase_dom"/>
</dbReference>
<dbReference type="Pfam" id="PF01869">
    <property type="entry name" value="BcrAD_BadFG"/>
    <property type="match status" value="1"/>
</dbReference>
<dbReference type="InterPro" id="IPR002731">
    <property type="entry name" value="ATPase_BadF"/>
</dbReference>
<dbReference type="STRING" id="1817864.A2Z21_04615"/>
<dbReference type="SUPFAM" id="SSF53067">
    <property type="entry name" value="Actin-like ATPase domain"/>
    <property type="match status" value="1"/>
</dbReference>
<dbReference type="EMBL" id="MFGX01000064">
    <property type="protein sequence ID" value="OGF55099.1"/>
    <property type="molecule type" value="Genomic_DNA"/>
</dbReference>
<keyword evidence="3" id="KW-0408">Iron</keyword>
<organism evidence="6 7">
    <name type="scientific">Fraserbacteria sp. (strain RBG_16_55_9)</name>
    <dbReference type="NCBI Taxonomy" id="1817864"/>
    <lineage>
        <taxon>Bacteria</taxon>
        <taxon>Candidatus Fraseribacteriota</taxon>
    </lineage>
</organism>
<accession>A0A1F5UVB7</accession>
<keyword evidence="4" id="KW-0411">Iron-sulfur</keyword>
<evidence type="ECO:0000313" key="7">
    <source>
        <dbReference type="Proteomes" id="UP000179157"/>
    </source>
</evidence>